<name>A0AA41UL97_9BACT</name>
<evidence type="ECO:0000313" key="2">
    <source>
        <dbReference type="Proteomes" id="UP001165427"/>
    </source>
</evidence>
<gene>
    <name evidence="1" type="ORF">MRX98_16780</name>
</gene>
<proteinExistence type="predicted"/>
<sequence length="182" mass="20832">MAEIKSTLDLVMERTRDLSLSEEEKAAQQKEAFEKRLQGLLQQYADQALNPKSFQQERDALESEYRIHDPGSIVQAVGERIDPSGDNRRWLDLLAALVPQVVSDLETLLTEHRNQGHAIEVEAMARSARMLSQQHAISGAAVLSNTEKDQQFRDQRDRLENRTRTRIKEMLHRAQNQEASSQ</sequence>
<dbReference type="AlphaFoldDB" id="A0AA41UL97"/>
<evidence type="ECO:0000313" key="1">
    <source>
        <dbReference type="EMBL" id="MCJ8502242.1"/>
    </source>
</evidence>
<dbReference type="Proteomes" id="UP001165427">
    <property type="component" value="Unassembled WGS sequence"/>
</dbReference>
<reference evidence="1" key="1">
    <citation type="submission" date="2022-04" db="EMBL/GenBank/DDBJ databases">
        <title>Desulfatitalea alkaliphila sp. nov., a novel anaerobic sulfate-reducing bacterium isolated from terrestrial mud volcano, Taman Peninsula, Russia.</title>
        <authorList>
            <person name="Khomyakova M.A."/>
            <person name="Merkel A.Y."/>
            <person name="Slobodkin A.I."/>
        </authorList>
    </citation>
    <scope>NUCLEOTIDE SEQUENCE</scope>
    <source>
        <strain evidence="1">M08but</strain>
    </source>
</reference>
<dbReference type="RefSeq" id="WP_246912718.1">
    <property type="nucleotide sequence ID" value="NZ_JALJRB010000022.1"/>
</dbReference>
<keyword evidence="2" id="KW-1185">Reference proteome</keyword>
<dbReference type="EMBL" id="JALJRB010000022">
    <property type="protein sequence ID" value="MCJ8502242.1"/>
    <property type="molecule type" value="Genomic_DNA"/>
</dbReference>
<comment type="caution">
    <text evidence="1">The sequence shown here is derived from an EMBL/GenBank/DDBJ whole genome shotgun (WGS) entry which is preliminary data.</text>
</comment>
<accession>A0AA41UL97</accession>
<organism evidence="1 2">
    <name type="scientific">Desulfatitalea alkaliphila</name>
    <dbReference type="NCBI Taxonomy" id="2929485"/>
    <lineage>
        <taxon>Bacteria</taxon>
        <taxon>Pseudomonadati</taxon>
        <taxon>Thermodesulfobacteriota</taxon>
        <taxon>Desulfobacteria</taxon>
        <taxon>Desulfobacterales</taxon>
        <taxon>Desulfosarcinaceae</taxon>
        <taxon>Desulfatitalea</taxon>
    </lineage>
</organism>
<protein>
    <submittedName>
        <fullName evidence="1">Uncharacterized protein</fullName>
    </submittedName>
</protein>